<comment type="subcellular location">
    <subcellularLocation>
        <location evidence="2">Cytoplasm</location>
    </subcellularLocation>
    <subcellularLocation>
        <location evidence="1">Nucleus</location>
    </subcellularLocation>
</comment>
<keyword evidence="6 8" id="KW-0694">RNA-binding</keyword>
<keyword evidence="4" id="KW-0963">Cytoplasm</keyword>
<feature type="region of interest" description="Disordered" evidence="9">
    <location>
        <begin position="1"/>
        <end position="30"/>
    </location>
</feature>
<proteinExistence type="inferred from homology"/>
<keyword evidence="5" id="KW-0677">Repeat</keyword>
<keyword evidence="10" id="KW-0812">Transmembrane</keyword>
<keyword evidence="10" id="KW-1133">Transmembrane helix</keyword>
<evidence type="ECO:0000259" key="11">
    <source>
        <dbReference type="PROSITE" id="PS50102"/>
    </source>
</evidence>
<dbReference type="PANTHER" id="PTHR24012">
    <property type="entry name" value="RNA BINDING PROTEIN"/>
    <property type="match status" value="1"/>
</dbReference>
<dbReference type="AlphaFoldDB" id="A0A914UQH0"/>
<evidence type="ECO:0000256" key="2">
    <source>
        <dbReference type="ARBA" id="ARBA00004496"/>
    </source>
</evidence>
<dbReference type="PROSITE" id="PS50102">
    <property type="entry name" value="RRM"/>
    <property type="match status" value="1"/>
</dbReference>
<dbReference type="InterPro" id="IPR000504">
    <property type="entry name" value="RRM_dom"/>
</dbReference>
<evidence type="ECO:0000256" key="6">
    <source>
        <dbReference type="ARBA" id="ARBA00022884"/>
    </source>
</evidence>
<dbReference type="GO" id="GO:0003723">
    <property type="term" value="F:RNA binding"/>
    <property type="evidence" value="ECO:0007669"/>
    <property type="project" value="UniProtKB-UniRule"/>
</dbReference>
<dbReference type="GO" id="GO:0005737">
    <property type="term" value="C:cytoplasm"/>
    <property type="evidence" value="ECO:0007669"/>
    <property type="project" value="UniProtKB-SubCell"/>
</dbReference>
<dbReference type="SMART" id="SM00360">
    <property type="entry name" value="RRM"/>
    <property type="match status" value="1"/>
</dbReference>
<dbReference type="Pfam" id="PF00076">
    <property type="entry name" value="RRM_1"/>
    <property type="match status" value="1"/>
</dbReference>
<evidence type="ECO:0000313" key="13">
    <source>
        <dbReference type="WBParaSite" id="PSAMB.scaffold117size76755.g2266.t1"/>
    </source>
</evidence>
<evidence type="ECO:0000256" key="3">
    <source>
        <dbReference type="ARBA" id="ARBA00009621"/>
    </source>
</evidence>
<protein>
    <submittedName>
        <fullName evidence="13">RRM domain-containing protein</fullName>
    </submittedName>
</protein>
<accession>A0A914UQH0</accession>
<evidence type="ECO:0000256" key="10">
    <source>
        <dbReference type="SAM" id="Phobius"/>
    </source>
</evidence>
<dbReference type="GO" id="GO:0005634">
    <property type="term" value="C:nucleus"/>
    <property type="evidence" value="ECO:0007669"/>
    <property type="project" value="UniProtKB-SubCell"/>
</dbReference>
<dbReference type="Gene3D" id="3.30.70.330">
    <property type="match status" value="1"/>
</dbReference>
<dbReference type="FunFam" id="3.30.70.330:FF:000010">
    <property type="entry name" value="CUGBP Elav-like family member 4 isoform 3"/>
    <property type="match status" value="1"/>
</dbReference>
<name>A0A914UQH0_9BILA</name>
<reference evidence="13" key="1">
    <citation type="submission" date="2022-11" db="UniProtKB">
        <authorList>
            <consortium name="WormBaseParasite"/>
        </authorList>
    </citation>
    <scope>IDENTIFICATION</scope>
</reference>
<keyword evidence="12" id="KW-1185">Reference proteome</keyword>
<comment type="similarity">
    <text evidence="3">Belongs to the CELF/BRUNOL family.</text>
</comment>
<evidence type="ECO:0000256" key="9">
    <source>
        <dbReference type="SAM" id="MobiDB-lite"/>
    </source>
</evidence>
<feature type="transmembrane region" description="Helical" evidence="10">
    <location>
        <begin position="35"/>
        <end position="55"/>
    </location>
</feature>
<dbReference type="InterPro" id="IPR012677">
    <property type="entry name" value="Nucleotide-bd_a/b_plait_sf"/>
</dbReference>
<dbReference type="WBParaSite" id="PSAMB.scaffold117size76755.g2266.t1">
    <property type="protein sequence ID" value="PSAMB.scaffold117size76755.g2266.t1"/>
    <property type="gene ID" value="PSAMB.scaffold117size76755.g2266"/>
</dbReference>
<evidence type="ECO:0000256" key="8">
    <source>
        <dbReference type="PROSITE-ProRule" id="PRU00176"/>
    </source>
</evidence>
<sequence length="403" mass="44617">MGGRRIRPRPNGGGGTNHDGTRPTPRRTSDMRRRVPSLIWLLFTAFCLLHASSVLGTARRAHAIASVVPSSGERRCKAAIGRRPPVWALIGGGAGRARSSCFVSSTTSSRVVSVLSGGGRRLPYSSLYHLSSSASRRRARRQRRFRNGFSCGMVQRASVTMTNAAQQQEALSPASSTDSNGFPVKDPDTVKLFVGQIPRNLEEKDLRHMLESFGKIYEFTILKDKYTGMHKGCAFLTFCHRDSALRCQNTLHDQKTLPGVSVYLNFDQLFGWRSVRLISFGPTPTKASLARAALASVISALTESGVASARVRRRDRCSFEQSRCCSWLLLLLRVRSSFILKIDVFRQHGAPRPWPAPYIEASSSERIAWSPRREPPIDRRAARAQRTAAVIVCRAALRYGACT</sequence>
<evidence type="ECO:0000256" key="5">
    <source>
        <dbReference type="ARBA" id="ARBA00022737"/>
    </source>
</evidence>
<keyword evidence="10" id="KW-0472">Membrane</keyword>
<evidence type="ECO:0000256" key="4">
    <source>
        <dbReference type="ARBA" id="ARBA00022490"/>
    </source>
</evidence>
<feature type="domain" description="RRM" evidence="11">
    <location>
        <begin position="190"/>
        <end position="269"/>
    </location>
</feature>
<evidence type="ECO:0000313" key="12">
    <source>
        <dbReference type="Proteomes" id="UP000887566"/>
    </source>
</evidence>
<keyword evidence="7" id="KW-0539">Nucleus</keyword>
<evidence type="ECO:0000256" key="7">
    <source>
        <dbReference type="ARBA" id="ARBA00023242"/>
    </source>
</evidence>
<dbReference type="Proteomes" id="UP000887566">
    <property type="component" value="Unplaced"/>
</dbReference>
<dbReference type="SUPFAM" id="SSF54928">
    <property type="entry name" value="RNA-binding domain, RBD"/>
    <property type="match status" value="1"/>
</dbReference>
<evidence type="ECO:0000256" key="1">
    <source>
        <dbReference type="ARBA" id="ARBA00004123"/>
    </source>
</evidence>
<organism evidence="12 13">
    <name type="scientific">Plectus sambesii</name>
    <dbReference type="NCBI Taxonomy" id="2011161"/>
    <lineage>
        <taxon>Eukaryota</taxon>
        <taxon>Metazoa</taxon>
        <taxon>Ecdysozoa</taxon>
        <taxon>Nematoda</taxon>
        <taxon>Chromadorea</taxon>
        <taxon>Plectida</taxon>
        <taxon>Plectina</taxon>
        <taxon>Plectoidea</taxon>
        <taxon>Plectidae</taxon>
        <taxon>Plectus</taxon>
    </lineage>
</organism>
<dbReference type="InterPro" id="IPR035979">
    <property type="entry name" value="RBD_domain_sf"/>
</dbReference>